<dbReference type="PANTHER" id="PTHR11439">
    <property type="entry name" value="GAG-POL-RELATED RETROTRANSPOSON"/>
    <property type="match status" value="1"/>
</dbReference>
<organism evidence="5 6">
    <name type="scientific">Solanum pennellii</name>
    <name type="common">Tomato</name>
    <name type="synonym">Lycopersicon pennellii</name>
    <dbReference type="NCBI Taxonomy" id="28526"/>
    <lineage>
        <taxon>Eukaryota</taxon>
        <taxon>Viridiplantae</taxon>
        <taxon>Streptophyta</taxon>
        <taxon>Embryophyta</taxon>
        <taxon>Tracheophyta</taxon>
        <taxon>Spermatophyta</taxon>
        <taxon>Magnoliopsida</taxon>
        <taxon>eudicotyledons</taxon>
        <taxon>Gunneridae</taxon>
        <taxon>Pentapetalae</taxon>
        <taxon>asterids</taxon>
        <taxon>lamiids</taxon>
        <taxon>Solanales</taxon>
        <taxon>Solanaceae</taxon>
        <taxon>Solanoideae</taxon>
        <taxon>Solaneae</taxon>
        <taxon>Solanum</taxon>
        <taxon>Solanum subgen. Lycopersicon</taxon>
    </lineage>
</organism>
<dbReference type="Pfam" id="PF13961">
    <property type="entry name" value="DUF4219"/>
    <property type="match status" value="1"/>
</dbReference>
<dbReference type="InterPro" id="IPR057670">
    <property type="entry name" value="SH3_retrovirus"/>
</dbReference>
<feature type="region of interest" description="Disordered" evidence="1">
    <location>
        <begin position="151"/>
        <end position="202"/>
    </location>
</feature>
<evidence type="ECO:0000313" key="6">
    <source>
        <dbReference type="RefSeq" id="XP_015057565.1"/>
    </source>
</evidence>
<evidence type="ECO:0000313" key="5">
    <source>
        <dbReference type="Proteomes" id="UP000694930"/>
    </source>
</evidence>
<dbReference type="InterPro" id="IPR013103">
    <property type="entry name" value="RVT_2"/>
</dbReference>
<gene>
    <name evidence="6" type="primary">LOC107003807</name>
</gene>
<evidence type="ECO:0000256" key="1">
    <source>
        <dbReference type="SAM" id="MobiDB-lite"/>
    </source>
</evidence>
<protein>
    <submittedName>
        <fullName evidence="6">Uncharacterized protein LOC107003807</fullName>
    </submittedName>
</protein>
<dbReference type="InterPro" id="IPR025314">
    <property type="entry name" value="DUF4219"/>
</dbReference>
<accession>A0ABM1FJ11</accession>
<feature type="domain" description="Reverse transcriptase Ty1/copia-type" evidence="2">
    <location>
        <begin position="355"/>
        <end position="422"/>
    </location>
</feature>
<reference evidence="6" key="2">
    <citation type="submission" date="2025-08" db="UniProtKB">
        <authorList>
            <consortium name="RefSeq"/>
        </authorList>
    </citation>
    <scope>IDENTIFICATION</scope>
</reference>
<dbReference type="Pfam" id="PF25597">
    <property type="entry name" value="SH3_retrovirus"/>
    <property type="match status" value="1"/>
</dbReference>
<sequence>MAPLAFNGDNYQIWAVRTETYLDAMDMWEAVKEDYEVPLLPNNPTIARIKNHKDGKTKKSKARPVYFQQFFFNLHSNYVSKVSKIHQGLSQANSVRLIGSVFNNLLIVEKILVTAQERFEVTITTLENPKDLSKITFAELLNAFQTQEQRRVMREEGNTEGALFNKPQDGGKNKNKKNKKNGEGISTSTTKEKTGHSKKSYPPCKHCNKKGHPPYKCWRRTDAKCSKCNQLGLARTIVSNMKQRLKLLMVKRDKQDKKSFLGIFIGYSSVSKAYKVFQPQTENIIFSRDVYFIENEEWCWENSKKFVVNTSDKAKKSSTQFFEKKISLSRQDEMEEIYVEQPEGFVKKGNEYKEKNTRHIEDFKQEMMQDFERTNLGLMSYFLGMEIKDEQDEVFICQKNYAKEILKKFNMEDCKDMNTPMNQKEKLIKNDGAEKVEKTYFRGLVGCLMYLTATRPDILYVVSILSRFMHCSSEVHLKAAKQVVRYIKGTTNYGVKFQKKIDLKLLGYSDSVWVGSADDMKSISGYCFSLGSGIFSWCSMKQDIVAQSTSEAKFVAATTAVNQALLLRKIFGDLHINQTKGTEVIVDNQSAIAISHNPIFHGKIKHFSIKLFFLRDVQNNDDVILLYCKTEEQLTDIFTKLLSGNKFQLLRQKHGVCSS</sequence>
<dbReference type="RefSeq" id="XP_015057565.1">
    <property type="nucleotide sequence ID" value="XM_015202079.1"/>
</dbReference>
<reference evidence="5" key="1">
    <citation type="journal article" date="2014" name="Nat. Genet.">
        <title>The genome of the stress-tolerant wild tomato species Solanum pennellii.</title>
        <authorList>
            <person name="Bolger A."/>
            <person name="Scossa F."/>
            <person name="Bolger M.E."/>
            <person name="Lanz C."/>
            <person name="Maumus F."/>
            <person name="Tohge T."/>
            <person name="Quesneville H."/>
            <person name="Alseekh S."/>
            <person name="Sorensen I."/>
            <person name="Lichtenstein G."/>
            <person name="Fich E.A."/>
            <person name="Conte M."/>
            <person name="Keller H."/>
            <person name="Schneeberger K."/>
            <person name="Schwacke R."/>
            <person name="Ofner I."/>
            <person name="Vrebalov J."/>
            <person name="Xu Y."/>
            <person name="Osorio S."/>
            <person name="Aflitos S.A."/>
            <person name="Schijlen E."/>
            <person name="Jimenez-Gomez J.M."/>
            <person name="Ryngajllo M."/>
            <person name="Kimura S."/>
            <person name="Kumar R."/>
            <person name="Koenig D."/>
            <person name="Headland L.R."/>
            <person name="Maloof J.N."/>
            <person name="Sinha N."/>
            <person name="van Ham R.C."/>
            <person name="Lankhorst R.K."/>
            <person name="Mao L."/>
            <person name="Vogel A."/>
            <person name="Arsova B."/>
            <person name="Panstruga R."/>
            <person name="Fei Z."/>
            <person name="Rose J.K."/>
            <person name="Zamir D."/>
            <person name="Carrari F."/>
            <person name="Giovannoni J.J."/>
            <person name="Weigel D."/>
            <person name="Usadel B."/>
            <person name="Fernie A.R."/>
        </authorList>
    </citation>
    <scope>NUCLEOTIDE SEQUENCE [LARGE SCALE GENOMIC DNA]</scope>
    <source>
        <strain evidence="5">cv. LA0716</strain>
    </source>
</reference>
<proteinExistence type="predicted"/>
<evidence type="ECO:0000259" key="3">
    <source>
        <dbReference type="Pfam" id="PF13961"/>
    </source>
</evidence>
<keyword evidence="5" id="KW-1185">Reference proteome</keyword>
<dbReference type="GeneID" id="107003807"/>
<dbReference type="CDD" id="cd09272">
    <property type="entry name" value="RNase_HI_RT_Ty1"/>
    <property type="match status" value="1"/>
</dbReference>
<dbReference type="InterPro" id="IPR043502">
    <property type="entry name" value="DNA/RNA_pol_sf"/>
</dbReference>
<evidence type="ECO:0000259" key="2">
    <source>
        <dbReference type="Pfam" id="PF07727"/>
    </source>
</evidence>
<name>A0ABM1FJ11_SOLPN</name>
<evidence type="ECO:0000259" key="4">
    <source>
        <dbReference type="Pfam" id="PF25597"/>
    </source>
</evidence>
<dbReference type="PANTHER" id="PTHR11439:SF503">
    <property type="entry name" value="CYSTEINE-RICH RLK (RECEPTOR-LIKE PROTEIN KINASE) 8"/>
    <property type="match status" value="1"/>
</dbReference>
<dbReference type="SUPFAM" id="SSF56672">
    <property type="entry name" value="DNA/RNA polymerases"/>
    <property type="match status" value="1"/>
</dbReference>
<dbReference type="Proteomes" id="UP000694930">
    <property type="component" value="Chromosome 11"/>
</dbReference>
<dbReference type="Pfam" id="PF07727">
    <property type="entry name" value="RVT_2"/>
    <property type="match status" value="1"/>
</dbReference>
<feature type="domain" description="Retroviral polymerase SH3-like" evidence="4">
    <location>
        <begin position="251"/>
        <end position="304"/>
    </location>
</feature>
<feature type="domain" description="DUF4219" evidence="3">
    <location>
        <begin position="6"/>
        <end position="32"/>
    </location>
</feature>